<dbReference type="Pfam" id="PF00001">
    <property type="entry name" value="7tm_1"/>
    <property type="match status" value="1"/>
</dbReference>
<dbReference type="InterPro" id="IPR017452">
    <property type="entry name" value="GPCR_Rhodpsn_7TM"/>
</dbReference>
<dbReference type="SUPFAM" id="SSF81321">
    <property type="entry name" value="Family A G protein-coupled receptor-like"/>
    <property type="match status" value="1"/>
</dbReference>
<dbReference type="CDD" id="cd00637">
    <property type="entry name" value="7tm_classA_rhodopsin-like"/>
    <property type="match status" value="1"/>
</dbReference>
<evidence type="ECO:0000256" key="7">
    <source>
        <dbReference type="ARBA" id="ARBA00023170"/>
    </source>
</evidence>
<evidence type="ECO:0000259" key="12">
    <source>
        <dbReference type="PROSITE" id="PS50262"/>
    </source>
</evidence>
<organism evidence="13 14">
    <name type="scientific">Porites lobata</name>
    <dbReference type="NCBI Taxonomy" id="104759"/>
    <lineage>
        <taxon>Eukaryota</taxon>
        <taxon>Metazoa</taxon>
        <taxon>Cnidaria</taxon>
        <taxon>Anthozoa</taxon>
        <taxon>Hexacorallia</taxon>
        <taxon>Scleractinia</taxon>
        <taxon>Fungiina</taxon>
        <taxon>Poritidae</taxon>
        <taxon>Porites</taxon>
    </lineage>
</organism>
<evidence type="ECO:0000256" key="1">
    <source>
        <dbReference type="ARBA" id="ARBA00004651"/>
    </source>
</evidence>
<dbReference type="PROSITE" id="PS00237">
    <property type="entry name" value="G_PROTEIN_RECEP_F1_1"/>
    <property type="match status" value="1"/>
</dbReference>
<keyword evidence="4 11" id="KW-1133">Transmembrane helix</keyword>
<comment type="subcellular location">
    <subcellularLocation>
        <location evidence="1">Cell membrane</location>
        <topology evidence="1">Multi-pass membrane protein</topology>
    </subcellularLocation>
</comment>
<keyword evidence="3 10" id="KW-0812">Transmembrane</keyword>
<gene>
    <name evidence="13" type="ORF">PLOB_00046521</name>
</gene>
<keyword evidence="8" id="KW-0325">Glycoprotein</keyword>
<dbReference type="PROSITE" id="PS50262">
    <property type="entry name" value="G_PROTEIN_RECEP_F1_2"/>
    <property type="match status" value="1"/>
</dbReference>
<feature type="transmembrane region" description="Helical" evidence="11">
    <location>
        <begin position="284"/>
        <end position="306"/>
    </location>
</feature>
<comment type="caution">
    <text evidence="13">The sequence shown here is derived from an EMBL/GenBank/DDBJ whole genome shotgun (WGS) entry which is preliminary data.</text>
</comment>
<keyword evidence="6 11" id="KW-0472">Membrane</keyword>
<evidence type="ECO:0000313" key="13">
    <source>
        <dbReference type="EMBL" id="CAH3148265.1"/>
    </source>
</evidence>
<evidence type="ECO:0000256" key="9">
    <source>
        <dbReference type="ARBA" id="ARBA00023224"/>
    </source>
</evidence>
<keyword evidence="9 10" id="KW-0807">Transducer</keyword>
<keyword evidence="2" id="KW-1003">Cell membrane</keyword>
<feature type="transmembrane region" description="Helical" evidence="11">
    <location>
        <begin position="249"/>
        <end position="272"/>
    </location>
</feature>
<dbReference type="InterPro" id="IPR000276">
    <property type="entry name" value="GPCR_Rhodpsn"/>
</dbReference>
<comment type="similarity">
    <text evidence="10">Belongs to the G-protein coupled receptor 1 family.</text>
</comment>
<dbReference type="PANTHER" id="PTHR24246">
    <property type="entry name" value="OLFACTORY RECEPTOR AND ADENOSINE RECEPTOR"/>
    <property type="match status" value="1"/>
</dbReference>
<evidence type="ECO:0000256" key="8">
    <source>
        <dbReference type="ARBA" id="ARBA00023180"/>
    </source>
</evidence>
<feature type="transmembrane region" description="Helical" evidence="11">
    <location>
        <begin position="113"/>
        <end position="139"/>
    </location>
</feature>
<evidence type="ECO:0000256" key="5">
    <source>
        <dbReference type="ARBA" id="ARBA00023040"/>
    </source>
</evidence>
<dbReference type="Gene3D" id="1.20.1070.10">
    <property type="entry name" value="Rhodopsin 7-helix transmembrane proteins"/>
    <property type="match status" value="1"/>
</dbReference>
<sequence length="339" mass="39499">MCLRRNQTGETELNETEQTGKNCFESDDESCYTPHFSAEVDLIGIFLAFLIVVLNTMVFILVAKKRSLRTTTNNFLIGLAASDLLEGLIGLPLVITCNIFMEHGVCFSTIYVWMFTSFLTMSHIMAVTADRFIAIMFALRYSQIITKRRCYVTLGFVWTFSFLLSLLQLWWIQPTDYDPDESIPEEHLNKEVAYCIASLVVYLFAPTGFMAFTYLMTLREVRRQNRQQILNVPADLQEHRRWNKREGKAVTVFLVMFITHVACWLPFFLLRYQQAVGAFYLPDWAVYMIAYSRFVSPVLNPCLYIFGKHDFKKAWKDLFISKHTDRDRTRSDLLMSSQL</sequence>
<name>A0ABN8PT76_9CNID</name>
<evidence type="ECO:0000256" key="6">
    <source>
        <dbReference type="ARBA" id="ARBA00023136"/>
    </source>
</evidence>
<feature type="transmembrane region" description="Helical" evidence="11">
    <location>
        <begin position="75"/>
        <end position="101"/>
    </location>
</feature>
<feature type="transmembrane region" description="Helical" evidence="11">
    <location>
        <begin position="151"/>
        <end position="172"/>
    </location>
</feature>
<feature type="transmembrane region" description="Helical" evidence="11">
    <location>
        <begin position="42"/>
        <end position="63"/>
    </location>
</feature>
<evidence type="ECO:0000256" key="11">
    <source>
        <dbReference type="SAM" id="Phobius"/>
    </source>
</evidence>
<protein>
    <recommendedName>
        <fullName evidence="12">G-protein coupled receptors family 1 profile domain-containing protein</fullName>
    </recommendedName>
</protein>
<keyword evidence="14" id="KW-1185">Reference proteome</keyword>
<dbReference type="Proteomes" id="UP001159405">
    <property type="component" value="Unassembled WGS sequence"/>
</dbReference>
<evidence type="ECO:0000256" key="3">
    <source>
        <dbReference type="ARBA" id="ARBA00022692"/>
    </source>
</evidence>
<proteinExistence type="inferred from homology"/>
<dbReference type="PANTHER" id="PTHR24246:SF27">
    <property type="entry name" value="ADENOSINE RECEPTOR, ISOFORM A"/>
    <property type="match status" value="1"/>
</dbReference>
<evidence type="ECO:0000256" key="4">
    <source>
        <dbReference type="ARBA" id="ARBA00022989"/>
    </source>
</evidence>
<feature type="transmembrane region" description="Helical" evidence="11">
    <location>
        <begin position="192"/>
        <end position="216"/>
    </location>
</feature>
<dbReference type="PRINTS" id="PR00237">
    <property type="entry name" value="GPCRRHODOPSN"/>
</dbReference>
<evidence type="ECO:0000256" key="10">
    <source>
        <dbReference type="RuleBase" id="RU000688"/>
    </source>
</evidence>
<accession>A0ABN8PT76</accession>
<feature type="domain" description="G-protein coupled receptors family 1 profile" evidence="12">
    <location>
        <begin position="54"/>
        <end position="304"/>
    </location>
</feature>
<evidence type="ECO:0000256" key="2">
    <source>
        <dbReference type="ARBA" id="ARBA00022475"/>
    </source>
</evidence>
<reference evidence="13 14" key="1">
    <citation type="submission" date="2022-05" db="EMBL/GenBank/DDBJ databases">
        <authorList>
            <consortium name="Genoscope - CEA"/>
            <person name="William W."/>
        </authorList>
    </citation>
    <scope>NUCLEOTIDE SEQUENCE [LARGE SCALE GENOMIC DNA]</scope>
</reference>
<keyword evidence="7 10" id="KW-0675">Receptor</keyword>
<keyword evidence="5 10" id="KW-0297">G-protein coupled receptor</keyword>
<evidence type="ECO:0000313" key="14">
    <source>
        <dbReference type="Proteomes" id="UP001159405"/>
    </source>
</evidence>
<dbReference type="EMBL" id="CALNXK010000083">
    <property type="protein sequence ID" value="CAH3148265.1"/>
    <property type="molecule type" value="Genomic_DNA"/>
</dbReference>